<dbReference type="InterPro" id="IPR002347">
    <property type="entry name" value="SDR_fam"/>
</dbReference>
<evidence type="ECO:0000313" key="4">
    <source>
        <dbReference type="Proteomes" id="UP000196778"/>
    </source>
</evidence>
<name>A0A1R4KE41_9MICO</name>
<organism evidence="3 4">
    <name type="scientific">Mycetocola reblochoni REB411</name>
    <dbReference type="NCBI Taxonomy" id="1255698"/>
    <lineage>
        <taxon>Bacteria</taxon>
        <taxon>Bacillati</taxon>
        <taxon>Actinomycetota</taxon>
        <taxon>Actinomycetes</taxon>
        <taxon>Micrococcales</taxon>
        <taxon>Microbacteriaceae</taxon>
        <taxon>Mycetocola</taxon>
    </lineage>
</organism>
<dbReference type="Proteomes" id="UP000196778">
    <property type="component" value="Unassembled WGS sequence"/>
</dbReference>
<dbReference type="SUPFAM" id="SSF51735">
    <property type="entry name" value="NAD(P)-binding Rossmann-fold domains"/>
    <property type="match status" value="1"/>
</dbReference>
<dbReference type="Gene3D" id="3.40.50.720">
    <property type="entry name" value="NAD(P)-binding Rossmann-like Domain"/>
    <property type="match status" value="1"/>
</dbReference>
<sequence length="197" mass="20040">MRIIIVGASGTIGTAVTGLLAERHEVIGVGRSTTPAVDLGDPGSVAELFRSVGPVDGVVACTGSVPFKPWAELDEADYRSGIDSKLIGQITLARHAATALREGGSITLTSGVLTADPIPTGTAASVANAGIEAFVRTSAGAIGRGIRINAISPGVLVESPQFHDSFPGFEPVPAARVAQAYLRSVEGIDTGRILAVN</sequence>
<dbReference type="InterPro" id="IPR036291">
    <property type="entry name" value="NAD(P)-bd_dom_sf"/>
</dbReference>
<evidence type="ECO:0000256" key="1">
    <source>
        <dbReference type="ARBA" id="ARBA00006484"/>
    </source>
</evidence>
<dbReference type="OrthoDB" id="9787486at2"/>
<dbReference type="PANTHER" id="PTHR43477:SF1">
    <property type="entry name" value="DIHYDROANTICAPSIN 7-DEHYDROGENASE"/>
    <property type="match status" value="1"/>
</dbReference>
<dbReference type="PRINTS" id="PR00081">
    <property type="entry name" value="GDHRDH"/>
</dbReference>
<evidence type="ECO:0000313" key="3">
    <source>
        <dbReference type="EMBL" id="SJN42557.1"/>
    </source>
</evidence>
<dbReference type="PANTHER" id="PTHR43477">
    <property type="entry name" value="DIHYDROANTICAPSIN 7-DEHYDROGENASE"/>
    <property type="match status" value="1"/>
</dbReference>
<comment type="similarity">
    <text evidence="1">Belongs to the short-chain dehydrogenases/reductases (SDR) family.</text>
</comment>
<dbReference type="GO" id="GO:0016491">
    <property type="term" value="F:oxidoreductase activity"/>
    <property type="evidence" value="ECO:0007669"/>
    <property type="project" value="UniProtKB-KW"/>
</dbReference>
<dbReference type="InterPro" id="IPR051122">
    <property type="entry name" value="SDR_DHRS6-like"/>
</dbReference>
<dbReference type="NCBIfam" id="NF005754">
    <property type="entry name" value="PRK07578.1"/>
    <property type="match status" value="1"/>
</dbReference>
<keyword evidence="2" id="KW-0560">Oxidoreductase</keyword>
<dbReference type="EMBL" id="FUKR01000080">
    <property type="protein sequence ID" value="SJN42557.1"/>
    <property type="molecule type" value="Genomic_DNA"/>
</dbReference>
<gene>
    <name evidence="3" type="ORF">FM119_13345</name>
</gene>
<reference evidence="4" key="1">
    <citation type="submission" date="2017-02" db="EMBL/GenBank/DDBJ databases">
        <authorList>
            <person name="Dridi B."/>
        </authorList>
    </citation>
    <scope>NUCLEOTIDE SEQUENCE [LARGE SCALE GENOMIC DNA]</scope>
    <source>
        <strain evidence="4">EB411</strain>
    </source>
</reference>
<accession>A0A1R4KE41</accession>
<dbReference type="AlphaFoldDB" id="A0A1R4KE41"/>
<evidence type="ECO:0000256" key="2">
    <source>
        <dbReference type="ARBA" id="ARBA00023002"/>
    </source>
</evidence>
<dbReference type="Pfam" id="PF13561">
    <property type="entry name" value="adh_short_C2"/>
    <property type="match status" value="1"/>
</dbReference>
<dbReference type="CDD" id="cd11731">
    <property type="entry name" value="Lin1944_like_SDR_c"/>
    <property type="match status" value="1"/>
</dbReference>
<proteinExistence type="inferred from homology"/>
<protein>
    <submittedName>
        <fullName evidence="3">Short chain dehydrogenase</fullName>
    </submittedName>
</protein>
<keyword evidence="4" id="KW-1185">Reference proteome</keyword>